<accession>A0A0D6JPL5</accession>
<dbReference type="Proteomes" id="UP000198902">
    <property type="component" value="Unassembled WGS sequence"/>
</dbReference>
<dbReference type="EMBL" id="CSTE01000002">
    <property type="protein sequence ID" value="CQR49573.1"/>
    <property type="molecule type" value="Genomic_DNA"/>
</dbReference>
<proteinExistence type="predicted"/>
<protein>
    <submittedName>
        <fullName evidence="2">Uncharacterized protein</fullName>
    </submittedName>
</protein>
<keyword evidence="3" id="KW-1185">Reference proteome</keyword>
<keyword evidence="1" id="KW-0812">Transmembrane</keyword>
<feature type="transmembrane region" description="Helical" evidence="1">
    <location>
        <begin position="45"/>
        <end position="66"/>
    </location>
</feature>
<feature type="transmembrane region" description="Helical" evidence="1">
    <location>
        <begin position="20"/>
        <end position="39"/>
    </location>
</feature>
<keyword evidence="1" id="KW-0472">Membrane</keyword>
<dbReference type="RefSeq" id="WP_089777458.1">
    <property type="nucleotide sequence ID" value="NZ_CABLRR010000002.1"/>
</dbReference>
<evidence type="ECO:0000256" key="1">
    <source>
        <dbReference type="SAM" id="Phobius"/>
    </source>
</evidence>
<evidence type="ECO:0000313" key="3">
    <source>
        <dbReference type="Proteomes" id="UP000198902"/>
    </source>
</evidence>
<sequence>MVGSSMSDDETRLANNRLKIGFTLLVGVSAALVAAQAGATLVQGAIALLAGLVIGGLLTWYMSRWAREFTAVNRR</sequence>
<keyword evidence="1" id="KW-1133">Transmembrane helix</keyword>
<reference evidence="3" key="1">
    <citation type="submission" date="2015-03" db="EMBL/GenBank/DDBJ databases">
        <authorList>
            <person name="Urmite Genomes"/>
        </authorList>
    </citation>
    <scope>NUCLEOTIDE SEQUENCE [LARGE SCALE GENOMIC DNA]</scope>
    <source>
        <strain evidence="3">Arc-Hr</strain>
    </source>
</reference>
<gene>
    <name evidence="2" type="ORF">BN996_01035</name>
</gene>
<organism evidence="2 3">
    <name type="scientific">Haloferax massiliensis</name>
    <dbReference type="NCBI Taxonomy" id="1476858"/>
    <lineage>
        <taxon>Archaea</taxon>
        <taxon>Methanobacteriati</taxon>
        <taxon>Methanobacteriota</taxon>
        <taxon>Stenosarchaea group</taxon>
        <taxon>Halobacteria</taxon>
        <taxon>Halobacteriales</taxon>
        <taxon>Haloferacaceae</taxon>
        <taxon>Haloferax</taxon>
    </lineage>
</organism>
<dbReference type="AlphaFoldDB" id="A0A0D6JPL5"/>
<name>A0A0D6JPL5_9EURY</name>
<evidence type="ECO:0000313" key="2">
    <source>
        <dbReference type="EMBL" id="CQR49573.1"/>
    </source>
</evidence>